<sequence>MSGRAWRFPWAATAALALLAGCSIGSHSDAKATAAPSGASAPPPVGSIDHPRPVPCADGMTFRDRPDPLRGFTPSPNSATSTSAPPDSPTDSPNSGTASASPRRATPSSPSGHASGAPSRTSHPRTSGTASPSSGAGDIVVGPLTWHGLADLTGGDQHDHGIENGGGWHYRVDSLVQPDSVVTVTVGATERARAGLEFGGEYGAPTPAVTFHACPDGATSFLGAFFVAGDGRACVPIDVRVGNGPARHVVISFFNGRCPA</sequence>
<feature type="compositionally biased region" description="Low complexity" evidence="1">
    <location>
        <begin position="31"/>
        <end position="40"/>
    </location>
</feature>
<feature type="compositionally biased region" description="Low complexity" evidence="1">
    <location>
        <begin position="126"/>
        <end position="137"/>
    </location>
</feature>
<feature type="compositionally biased region" description="Low complexity" evidence="1">
    <location>
        <begin position="73"/>
        <end position="119"/>
    </location>
</feature>
<evidence type="ECO:0008006" key="5">
    <source>
        <dbReference type="Google" id="ProtNLM"/>
    </source>
</evidence>
<reference evidence="3 4" key="1">
    <citation type="submission" date="2016-10" db="EMBL/GenBank/DDBJ databases">
        <authorList>
            <person name="de Groot N.N."/>
        </authorList>
    </citation>
    <scope>NUCLEOTIDE SEQUENCE [LARGE SCALE GENOMIC DNA]</scope>
    <source>
        <strain evidence="3 4">CGMCC 4.2022</strain>
    </source>
</reference>
<protein>
    <recommendedName>
        <fullName evidence="5">Lipoprotein</fullName>
    </recommendedName>
</protein>
<feature type="signal peptide" evidence="2">
    <location>
        <begin position="1"/>
        <end position="28"/>
    </location>
</feature>
<keyword evidence="2" id="KW-0732">Signal</keyword>
<accession>A0A1H0JWB1</accession>
<gene>
    <name evidence="3" type="ORF">SAMN05216259_11018</name>
</gene>
<evidence type="ECO:0000256" key="1">
    <source>
        <dbReference type="SAM" id="MobiDB-lite"/>
    </source>
</evidence>
<dbReference type="Proteomes" id="UP000199341">
    <property type="component" value="Unassembled WGS sequence"/>
</dbReference>
<evidence type="ECO:0000256" key="2">
    <source>
        <dbReference type="SAM" id="SignalP"/>
    </source>
</evidence>
<feature type="region of interest" description="Disordered" evidence="1">
    <location>
        <begin position="26"/>
        <end position="139"/>
    </location>
</feature>
<dbReference type="STRING" id="310781.SAMN05216259_11018"/>
<dbReference type="EMBL" id="FNIE01000010">
    <property type="protein sequence ID" value="SDO47900.1"/>
    <property type="molecule type" value="Genomic_DNA"/>
</dbReference>
<organism evidence="3 4">
    <name type="scientific">Actinacidiphila guanduensis</name>
    <dbReference type="NCBI Taxonomy" id="310781"/>
    <lineage>
        <taxon>Bacteria</taxon>
        <taxon>Bacillati</taxon>
        <taxon>Actinomycetota</taxon>
        <taxon>Actinomycetes</taxon>
        <taxon>Kitasatosporales</taxon>
        <taxon>Streptomycetaceae</taxon>
        <taxon>Actinacidiphila</taxon>
    </lineage>
</organism>
<feature type="chain" id="PRO_5038399477" description="Lipoprotein" evidence="2">
    <location>
        <begin position="29"/>
        <end position="260"/>
    </location>
</feature>
<dbReference type="AlphaFoldDB" id="A0A1H0JWB1"/>
<name>A0A1H0JWB1_9ACTN</name>
<evidence type="ECO:0000313" key="3">
    <source>
        <dbReference type="EMBL" id="SDO47900.1"/>
    </source>
</evidence>
<keyword evidence="4" id="KW-1185">Reference proteome</keyword>
<dbReference type="PROSITE" id="PS51257">
    <property type="entry name" value="PROKAR_LIPOPROTEIN"/>
    <property type="match status" value="1"/>
</dbReference>
<proteinExistence type="predicted"/>
<evidence type="ECO:0000313" key="4">
    <source>
        <dbReference type="Proteomes" id="UP000199341"/>
    </source>
</evidence>